<dbReference type="Gene3D" id="3.10.310.50">
    <property type="match status" value="1"/>
</dbReference>
<proteinExistence type="predicted"/>
<dbReference type="Proteomes" id="UP001228636">
    <property type="component" value="Unassembled WGS sequence"/>
</dbReference>
<dbReference type="InterPro" id="IPR007621">
    <property type="entry name" value="TPM_dom"/>
</dbReference>
<dbReference type="EMBL" id="JAUFQH010000012">
    <property type="protein sequence ID" value="MDN3620570.1"/>
    <property type="molecule type" value="Genomic_DNA"/>
</dbReference>
<dbReference type="AlphaFoldDB" id="A0AAJ1QYY5"/>
<accession>A0AAJ1QYY5</accession>
<sequence>MIYSKQYSVNSIQLAVFFRKITFFIAFLFTLSVFSQGYQIPEIPEFQTSVYDYTSLLTESQKTSLEGKLVRYSDTTSTQIVVAIIPSTEGENINYLAANWGEKWGIGDAKKDNGVLMLLALNDRKIAIQAGKGTEHLLTDFQAKRIIERVIIPEFKRGDYYSGLDKGSDYIFRTLNGEFKGSRQKDAEGFDPGIIVFIIIVIIIFILISRGNKNNGSGGRGFRSGSIAGAILETIILSNAGRGSGSFGGGFGSSSGGGSFGGGGFGGGFGGGSFGGGGASGGW</sequence>
<reference evidence="3 4" key="1">
    <citation type="journal article" date="2014" name="Int. J. Syst. Evol. Microbiol.">
        <title>Complete genome sequence of Corynebacterium casei LMG S-19264T (=DSM 44701T), isolated from a smear-ripened cheese.</title>
        <authorList>
            <consortium name="US DOE Joint Genome Institute (JGI-PGF)"/>
            <person name="Walter F."/>
            <person name="Albersmeier A."/>
            <person name="Kalinowski J."/>
            <person name="Ruckert C."/>
        </authorList>
    </citation>
    <scope>NUCLEOTIDE SEQUENCE [LARGE SCALE GENOMIC DNA]</scope>
    <source>
        <strain evidence="3 4">CECT 8670</strain>
    </source>
</reference>
<name>A0AAJ1QYY5_9FLAO</name>
<evidence type="ECO:0000313" key="3">
    <source>
        <dbReference type="EMBL" id="MDN3620570.1"/>
    </source>
</evidence>
<dbReference type="Pfam" id="PF04536">
    <property type="entry name" value="TPM_phosphatase"/>
    <property type="match status" value="1"/>
</dbReference>
<dbReference type="PANTHER" id="PTHR30373:SF2">
    <property type="entry name" value="UPF0603 PROTEIN YGCG"/>
    <property type="match status" value="1"/>
</dbReference>
<keyword evidence="1" id="KW-0472">Membrane</keyword>
<evidence type="ECO:0000256" key="1">
    <source>
        <dbReference type="SAM" id="Phobius"/>
    </source>
</evidence>
<protein>
    <submittedName>
        <fullName evidence="3">TPM domain-containing protein</fullName>
    </submittedName>
</protein>
<keyword evidence="1" id="KW-1133">Transmembrane helix</keyword>
<dbReference type="RefSeq" id="WP_261972392.1">
    <property type="nucleotide sequence ID" value="NZ_CP103460.1"/>
</dbReference>
<dbReference type="PANTHER" id="PTHR30373">
    <property type="entry name" value="UPF0603 PROTEIN YGCG"/>
    <property type="match status" value="1"/>
</dbReference>
<evidence type="ECO:0000313" key="4">
    <source>
        <dbReference type="Proteomes" id="UP001228636"/>
    </source>
</evidence>
<gene>
    <name evidence="3" type="ORF">QWY81_13985</name>
</gene>
<feature type="domain" description="TPM" evidence="2">
    <location>
        <begin position="50"/>
        <end position="172"/>
    </location>
</feature>
<keyword evidence="1" id="KW-0812">Transmembrane</keyword>
<comment type="caution">
    <text evidence="3">The sequence shown here is derived from an EMBL/GenBank/DDBJ whole genome shotgun (WGS) entry which is preliminary data.</text>
</comment>
<evidence type="ECO:0000259" key="2">
    <source>
        <dbReference type="Pfam" id="PF04536"/>
    </source>
</evidence>
<organism evidence="3 4">
    <name type="scientific">Polaribacter sejongensis</name>
    <dbReference type="NCBI Taxonomy" id="985043"/>
    <lineage>
        <taxon>Bacteria</taxon>
        <taxon>Pseudomonadati</taxon>
        <taxon>Bacteroidota</taxon>
        <taxon>Flavobacteriia</taxon>
        <taxon>Flavobacteriales</taxon>
        <taxon>Flavobacteriaceae</taxon>
    </lineage>
</organism>
<feature type="transmembrane region" description="Helical" evidence="1">
    <location>
        <begin position="189"/>
        <end position="208"/>
    </location>
</feature>